<accession>X1JJI4</accession>
<protein>
    <submittedName>
        <fullName evidence="2">Uncharacterized protein</fullName>
    </submittedName>
</protein>
<proteinExistence type="predicted"/>
<reference evidence="2" key="1">
    <citation type="journal article" date="2014" name="Front. Microbiol.">
        <title>High frequency of phylogenetically diverse reductive dehalogenase-homologous genes in deep subseafloor sedimentary metagenomes.</title>
        <authorList>
            <person name="Kawai M."/>
            <person name="Futagami T."/>
            <person name="Toyoda A."/>
            <person name="Takaki Y."/>
            <person name="Nishi S."/>
            <person name="Hori S."/>
            <person name="Arai W."/>
            <person name="Tsubouchi T."/>
            <person name="Morono Y."/>
            <person name="Uchiyama I."/>
            <person name="Ito T."/>
            <person name="Fujiyama A."/>
            <person name="Inagaki F."/>
            <person name="Takami H."/>
        </authorList>
    </citation>
    <scope>NUCLEOTIDE SEQUENCE</scope>
    <source>
        <strain evidence="2">Expedition CK06-06</strain>
    </source>
</reference>
<feature type="non-terminal residue" evidence="2">
    <location>
        <position position="39"/>
    </location>
</feature>
<evidence type="ECO:0000256" key="1">
    <source>
        <dbReference type="SAM" id="Phobius"/>
    </source>
</evidence>
<keyword evidence="1" id="KW-1133">Transmembrane helix</keyword>
<organism evidence="2">
    <name type="scientific">marine sediment metagenome</name>
    <dbReference type="NCBI Taxonomy" id="412755"/>
    <lineage>
        <taxon>unclassified sequences</taxon>
        <taxon>metagenomes</taxon>
        <taxon>ecological metagenomes</taxon>
    </lineage>
</organism>
<name>X1JJI4_9ZZZZ</name>
<feature type="transmembrane region" description="Helical" evidence="1">
    <location>
        <begin position="6"/>
        <end position="29"/>
    </location>
</feature>
<sequence>MNWELIRIGIDVLSVLMFIICAIVFYIAYKSYKKVAQPM</sequence>
<keyword evidence="1" id="KW-0472">Membrane</keyword>
<comment type="caution">
    <text evidence="2">The sequence shown here is derived from an EMBL/GenBank/DDBJ whole genome shotgun (WGS) entry which is preliminary data.</text>
</comment>
<dbReference type="EMBL" id="BARU01029697">
    <property type="protein sequence ID" value="GAH69893.1"/>
    <property type="molecule type" value="Genomic_DNA"/>
</dbReference>
<gene>
    <name evidence="2" type="ORF">S03H2_47203</name>
</gene>
<keyword evidence="1" id="KW-0812">Transmembrane</keyword>
<dbReference type="AlphaFoldDB" id="X1JJI4"/>
<evidence type="ECO:0000313" key="2">
    <source>
        <dbReference type="EMBL" id="GAH69893.1"/>
    </source>
</evidence>